<protein>
    <submittedName>
        <fullName evidence="1">Uncharacterized protein</fullName>
    </submittedName>
</protein>
<accession>A0A022WB77</accession>
<evidence type="ECO:0000313" key="1">
    <source>
        <dbReference type="EMBL" id="EZF55406.1"/>
    </source>
</evidence>
<gene>
    <name evidence="1" type="ORF">H103_02037</name>
</gene>
<dbReference type="EMBL" id="KK207751">
    <property type="protein sequence ID" value="EZF55406.1"/>
    <property type="molecule type" value="Genomic_DNA"/>
</dbReference>
<name>A0A022WB77_TRIRU</name>
<dbReference type="HOGENOM" id="CLU_2039748_0_0_1"/>
<reference evidence="1" key="1">
    <citation type="submission" date="2014-02" db="EMBL/GenBank/DDBJ databases">
        <title>The Genome Sequence of Trichophyton rubrum (morphotype fischeri) CBS 288.86.</title>
        <authorList>
            <consortium name="The Broad Institute Genomics Platform"/>
            <person name="Cuomo C.A."/>
            <person name="White T.C."/>
            <person name="Graser Y."/>
            <person name="Martinez-Rossi N."/>
            <person name="Heitman J."/>
            <person name="Young S.K."/>
            <person name="Zeng Q."/>
            <person name="Gargeya S."/>
            <person name="Abouelleil A."/>
            <person name="Alvarado L."/>
            <person name="Chapman S.B."/>
            <person name="Gainer-Dewar J."/>
            <person name="Goldberg J."/>
            <person name="Griggs A."/>
            <person name="Gujja S."/>
            <person name="Hansen M."/>
            <person name="Howarth C."/>
            <person name="Imamovic A."/>
            <person name="Larimer J."/>
            <person name="Martinez D."/>
            <person name="Murphy C."/>
            <person name="Pearson M.D."/>
            <person name="Persinoti G."/>
            <person name="Poon T."/>
            <person name="Priest M."/>
            <person name="Roberts A.D."/>
            <person name="Saif S."/>
            <person name="Shea T.D."/>
            <person name="Sykes S.N."/>
            <person name="Wortman J."/>
            <person name="Nusbaum C."/>
            <person name="Birren B."/>
        </authorList>
    </citation>
    <scope>NUCLEOTIDE SEQUENCE [LARGE SCALE GENOMIC DNA]</scope>
    <source>
        <strain evidence="1">CBS 288.86</strain>
    </source>
</reference>
<organism evidence="1">
    <name type="scientific">Trichophyton rubrum CBS 288.86</name>
    <dbReference type="NCBI Taxonomy" id="1215330"/>
    <lineage>
        <taxon>Eukaryota</taxon>
        <taxon>Fungi</taxon>
        <taxon>Dikarya</taxon>
        <taxon>Ascomycota</taxon>
        <taxon>Pezizomycotina</taxon>
        <taxon>Eurotiomycetes</taxon>
        <taxon>Eurotiomycetidae</taxon>
        <taxon>Onygenales</taxon>
        <taxon>Arthrodermataceae</taxon>
        <taxon>Trichophyton</taxon>
    </lineage>
</organism>
<proteinExistence type="predicted"/>
<dbReference type="AlphaFoldDB" id="A0A022WB77"/>
<sequence length="121" mass="13675">MTSAKVFPLYGICGRCIRSNKGVQCIVSWEDTPDAQHGTLRHFISQVKSPSIETKEKIWIFIVSRRRLCEAVNEARIRATPRLGAYPFIANVFGKVLTSQPRPSLDVFRGTSYHRTGILPK</sequence>
<dbReference type="Proteomes" id="UP000023758">
    <property type="component" value="Unassembled WGS sequence"/>
</dbReference>